<evidence type="ECO:0000313" key="4">
    <source>
        <dbReference type="Proteomes" id="UP000675747"/>
    </source>
</evidence>
<gene>
    <name evidence="2" type="ORF">KB893_00085</name>
    <name evidence="3" type="ORF">KB893_009090</name>
</gene>
<organism evidence="2">
    <name type="scientific">Coralloluteibacterium stylophorae</name>
    <dbReference type="NCBI Taxonomy" id="1776034"/>
    <lineage>
        <taxon>Bacteria</taxon>
        <taxon>Pseudomonadati</taxon>
        <taxon>Pseudomonadota</taxon>
        <taxon>Gammaproteobacteria</taxon>
        <taxon>Lysobacterales</taxon>
        <taxon>Lysobacteraceae</taxon>
        <taxon>Coralloluteibacterium</taxon>
    </lineage>
</organism>
<accession>A0A8J7VQ28</accession>
<protein>
    <recommendedName>
        <fullName evidence="1">DUF7079 domain-containing protein</fullName>
    </recommendedName>
</protein>
<evidence type="ECO:0000259" key="1">
    <source>
        <dbReference type="Pfam" id="PF23296"/>
    </source>
</evidence>
<name>A0A8J7VQ28_9GAMM</name>
<dbReference type="AlphaFoldDB" id="A0A8J7VQ28"/>
<sequence>MPLSDEEVDLRRAVWSALSELYLDTEPPWEAVAATCAASPFSLDALRRILFDEVDPVLRFNMSSVAGVWQGFDEAWLVAAIRARRRRPWPRLAWFEERRYPWRELRPLVVAKRRPDVP</sequence>
<dbReference type="InterPro" id="IPR055507">
    <property type="entry name" value="DUF7079"/>
</dbReference>
<reference evidence="2" key="2">
    <citation type="submission" date="2021-04" db="EMBL/GenBank/DDBJ databases">
        <authorList>
            <person name="Karlyshev A.V."/>
        </authorList>
    </citation>
    <scope>NUCLEOTIDE SEQUENCE</scope>
    <source>
        <strain evidence="2">LMG 29479</strain>
    </source>
</reference>
<proteinExistence type="predicted"/>
<dbReference type="Proteomes" id="UP000675747">
    <property type="component" value="Unassembled WGS sequence"/>
</dbReference>
<dbReference type="EMBL" id="JAGQFT020000005">
    <property type="protein sequence ID" value="MBS7457288.1"/>
    <property type="molecule type" value="Genomic_DNA"/>
</dbReference>
<reference evidence="3 4" key="1">
    <citation type="journal article" date="2021" name="Microbiol. Resour. Announc.">
        <title>Draft Genome Sequence of Coralloluteibacterium stylophorae LMG 29479T.</title>
        <authorList>
            <person name="Karlyshev A.V."/>
            <person name="Kudryashova E.B."/>
            <person name="Ariskina E.V."/>
            <person name="Conroy A.P."/>
            <person name="Abidueva E.Y."/>
        </authorList>
    </citation>
    <scope>NUCLEOTIDE SEQUENCE [LARGE SCALE GENOMIC DNA]</scope>
    <source>
        <strain evidence="3 4">LMG 29479</strain>
    </source>
</reference>
<keyword evidence="4" id="KW-1185">Reference proteome</keyword>
<dbReference type="RefSeq" id="WP_211924891.1">
    <property type="nucleotide sequence ID" value="NZ_JAGQFT020000005.1"/>
</dbReference>
<feature type="domain" description="DUF7079" evidence="1">
    <location>
        <begin position="11"/>
        <end position="94"/>
    </location>
</feature>
<evidence type="ECO:0000313" key="2">
    <source>
        <dbReference type="EMBL" id="MBR0560922.1"/>
    </source>
</evidence>
<dbReference type="EMBL" id="JAGQFT010000001">
    <property type="protein sequence ID" value="MBR0560922.1"/>
    <property type="molecule type" value="Genomic_DNA"/>
</dbReference>
<evidence type="ECO:0000313" key="3">
    <source>
        <dbReference type="EMBL" id="MBS7457288.1"/>
    </source>
</evidence>
<dbReference type="Pfam" id="PF23296">
    <property type="entry name" value="DUF7079"/>
    <property type="match status" value="1"/>
</dbReference>
<comment type="caution">
    <text evidence="2">The sequence shown here is derived from an EMBL/GenBank/DDBJ whole genome shotgun (WGS) entry which is preliminary data.</text>
</comment>